<feature type="coiled-coil region" evidence="1">
    <location>
        <begin position="123"/>
        <end position="154"/>
    </location>
</feature>
<dbReference type="SUPFAM" id="SSF55383">
    <property type="entry name" value="Copper amine oxidase, domain N"/>
    <property type="match status" value="1"/>
</dbReference>
<evidence type="ECO:0000259" key="4">
    <source>
        <dbReference type="Pfam" id="PF07833"/>
    </source>
</evidence>
<dbReference type="Gene3D" id="3.30.457.10">
    <property type="entry name" value="Copper amine oxidase-like, N-terminal domain"/>
    <property type="match status" value="1"/>
</dbReference>
<accession>A0ABS4GQN7</accession>
<dbReference type="InterPro" id="IPR036582">
    <property type="entry name" value="Mao_N_sf"/>
</dbReference>
<evidence type="ECO:0000256" key="3">
    <source>
        <dbReference type="SAM" id="SignalP"/>
    </source>
</evidence>
<feature type="compositionally biased region" description="Basic and acidic residues" evidence="2">
    <location>
        <begin position="26"/>
        <end position="38"/>
    </location>
</feature>
<keyword evidence="1" id="KW-0175">Coiled coil</keyword>
<feature type="chain" id="PRO_5046071413" evidence="3">
    <location>
        <begin position="25"/>
        <end position="332"/>
    </location>
</feature>
<feature type="domain" description="Copper amine oxidase-like N-terminal" evidence="4">
    <location>
        <begin position="196"/>
        <end position="302"/>
    </location>
</feature>
<dbReference type="Pfam" id="PF07833">
    <property type="entry name" value="Cu_amine_oxidN1"/>
    <property type="match status" value="1"/>
</dbReference>
<dbReference type="Proteomes" id="UP001519343">
    <property type="component" value="Unassembled WGS sequence"/>
</dbReference>
<feature type="region of interest" description="Disordered" evidence="2">
    <location>
        <begin position="25"/>
        <end position="58"/>
    </location>
</feature>
<protein>
    <submittedName>
        <fullName evidence="5">Vacuolar-type H+-ATPase subunit I/STV1</fullName>
    </submittedName>
</protein>
<dbReference type="InterPro" id="IPR012854">
    <property type="entry name" value="Cu_amine_oxidase-like_N"/>
</dbReference>
<gene>
    <name evidence="5" type="ORF">J2Z37_002577</name>
</gene>
<reference evidence="5 6" key="1">
    <citation type="submission" date="2021-03" db="EMBL/GenBank/DDBJ databases">
        <title>Genomic Encyclopedia of Type Strains, Phase IV (KMG-IV): sequencing the most valuable type-strain genomes for metagenomic binning, comparative biology and taxonomic classification.</title>
        <authorList>
            <person name="Goeker M."/>
        </authorList>
    </citation>
    <scope>NUCLEOTIDE SEQUENCE [LARGE SCALE GENOMIC DNA]</scope>
    <source>
        <strain evidence="5 6">DSM 24738</strain>
    </source>
</reference>
<sequence>MKNWRKVTFGVLAASLLMSQSAFADQPDHAKNKTKVESSTEASVTSSDEETEVTAETDADVEVTIDEEVTLGNFTKKLEKIEASLAKFDTQTVPDSARQGKEGAINNRAEALRAQLDAVAPLLEELEDLEGEEAEKAADALKELYAGLDNLQGQLDVQKTYVKKISDEATDEEVLAEYEELATILKKMGKKGVLTFVNGEEPEMDVQPVIEENRVLLPFRALAEALDAEVKYDAELKTVTVTKGDVSVVLTIDSKTAKVNNQIVLLDVPAKAKKGRTLIPLRFLSQSLNAKVLWEAKTQTAIVLEEETAINQDEAVNQDEAINEEDVAVEKQ</sequence>
<evidence type="ECO:0000313" key="5">
    <source>
        <dbReference type="EMBL" id="MBP1932569.1"/>
    </source>
</evidence>
<dbReference type="EMBL" id="JAGGKT010000007">
    <property type="protein sequence ID" value="MBP1932569.1"/>
    <property type="molecule type" value="Genomic_DNA"/>
</dbReference>
<dbReference type="RefSeq" id="WP_209810617.1">
    <property type="nucleotide sequence ID" value="NZ_JAGGKT010000007.1"/>
</dbReference>
<evidence type="ECO:0000256" key="1">
    <source>
        <dbReference type="SAM" id="Coils"/>
    </source>
</evidence>
<name>A0ABS4GQN7_9BACL</name>
<comment type="caution">
    <text evidence="5">The sequence shown here is derived from an EMBL/GenBank/DDBJ whole genome shotgun (WGS) entry which is preliminary data.</text>
</comment>
<keyword evidence="6" id="KW-1185">Reference proteome</keyword>
<feature type="signal peptide" evidence="3">
    <location>
        <begin position="1"/>
        <end position="24"/>
    </location>
</feature>
<proteinExistence type="predicted"/>
<keyword evidence="3" id="KW-0732">Signal</keyword>
<organism evidence="5 6">
    <name type="scientific">Ammoniphilus resinae</name>
    <dbReference type="NCBI Taxonomy" id="861532"/>
    <lineage>
        <taxon>Bacteria</taxon>
        <taxon>Bacillati</taxon>
        <taxon>Bacillota</taxon>
        <taxon>Bacilli</taxon>
        <taxon>Bacillales</taxon>
        <taxon>Paenibacillaceae</taxon>
        <taxon>Aneurinibacillus group</taxon>
        <taxon>Ammoniphilus</taxon>
    </lineage>
</organism>
<feature type="compositionally biased region" description="Acidic residues" evidence="2">
    <location>
        <begin position="47"/>
        <end position="58"/>
    </location>
</feature>
<evidence type="ECO:0000256" key="2">
    <source>
        <dbReference type="SAM" id="MobiDB-lite"/>
    </source>
</evidence>
<evidence type="ECO:0000313" key="6">
    <source>
        <dbReference type="Proteomes" id="UP001519343"/>
    </source>
</evidence>